<dbReference type="WBParaSite" id="PS1159_v2.g7867.t2">
    <property type="protein sequence ID" value="PS1159_v2.g7867.t2"/>
    <property type="gene ID" value="PS1159_v2.g7867"/>
</dbReference>
<sequence>MTPSIKKKILTREEILTAATPSTENDRRCNECNIVFQNLGAKNMHLLRTHGISDKEIAKEGNSGSVETSPIIIDSFQCTDCEKSFTSKKLLIQHFQKMHIPKNIKCNFCEKVFGLERDLRYHQSNRCKRKRAADSSSFDTVSKKKYVPKTIAEVLQKLPFELPPHLKIVDTSKMIETSTQTDTVVQDAELQVYIEQPYYNPAQEQQPQYSTQTEPIYINQYQQTYSTIPCPNYSDWRNSETQTQNATNTIGTTTTQYWPQENEYSTISESAGTQTWYPSQNTQMIDSFSMTDELNYIQ</sequence>
<organism evidence="1 2">
    <name type="scientific">Panagrolaimus sp. PS1159</name>
    <dbReference type="NCBI Taxonomy" id="55785"/>
    <lineage>
        <taxon>Eukaryota</taxon>
        <taxon>Metazoa</taxon>
        <taxon>Ecdysozoa</taxon>
        <taxon>Nematoda</taxon>
        <taxon>Chromadorea</taxon>
        <taxon>Rhabditida</taxon>
        <taxon>Tylenchina</taxon>
        <taxon>Panagrolaimomorpha</taxon>
        <taxon>Panagrolaimoidea</taxon>
        <taxon>Panagrolaimidae</taxon>
        <taxon>Panagrolaimus</taxon>
    </lineage>
</organism>
<name>A0AC35GS13_9BILA</name>
<protein>
    <submittedName>
        <fullName evidence="2">C2H2-type domain-containing protein</fullName>
    </submittedName>
</protein>
<reference evidence="2" key="1">
    <citation type="submission" date="2022-11" db="UniProtKB">
        <authorList>
            <consortium name="WormBaseParasite"/>
        </authorList>
    </citation>
    <scope>IDENTIFICATION</scope>
</reference>
<evidence type="ECO:0000313" key="1">
    <source>
        <dbReference type="Proteomes" id="UP000887580"/>
    </source>
</evidence>
<accession>A0AC35GS13</accession>
<proteinExistence type="predicted"/>
<dbReference type="Proteomes" id="UP000887580">
    <property type="component" value="Unplaced"/>
</dbReference>
<evidence type="ECO:0000313" key="2">
    <source>
        <dbReference type="WBParaSite" id="PS1159_v2.g7867.t2"/>
    </source>
</evidence>